<dbReference type="Pfam" id="PF02826">
    <property type="entry name" value="2-Hacid_dh_C"/>
    <property type="match status" value="1"/>
</dbReference>
<protein>
    <submittedName>
        <fullName evidence="8">D-2-hydroxyacid dehydrogenase family protein</fullName>
    </submittedName>
</protein>
<keyword evidence="2" id="KW-0028">Amino-acid biosynthesis</keyword>
<evidence type="ECO:0000256" key="2">
    <source>
        <dbReference type="ARBA" id="ARBA00022605"/>
    </source>
</evidence>
<keyword evidence="4" id="KW-0520">NAD</keyword>
<dbReference type="SUPFAM" id="SSF51735">
    <property type="entry name" value="NAD(P)-binding Rossmann-fold domains"/>
    <property type="match status" value="1"/>
</dbReference>
<sequence>MSKYKIAVLDDYQEVAKSFADWTTITEYADVKVFTDHLHTEDEVVARLMPFDIICVMRERTPLPAGLLMRLPNLKLIVSTGAKNHSIDVAAAEKLKIEVQNTGYLGHGALELTWALLMAIAKHIPQENANFRAGGWQHLVGNDLKGKTLGILGLGNLGAQVAAVAKVFEMDVIAWSENLSREKAAANGARYVSKKTLFEESDYLSVHMVLSDRSKGIVGAADLALMKPTAYLINTSRGPLVDEQALIESLQKNKIAGAALDVFDKEPVDQDHPFRMLKNVLATPHIGFVTQDTYQLFFNDSVKILREWLPEHVKAAN</sequence>
<accession>A0A7K0FZA4</accession>
<dbReference type="InterPro" id="IPR029752">
    <property type="entry name" value="D-isomer_DH_CS1"/>
</dbReference>
<proteinExistence type="inferred from homology"/>
<keyword evidence="3 5" id="KW-0560">Oxidoreductase</keyword>
<dbReference type="AlphaFoldDB" id="A0A7K0FZA4"/>
<dbReference type="RefSeq" id="WP_154280539.1">
    <property type="nucleotide sequence ID" value="NZ_JBHUJQ010000001.1"/>
</dbReference>
<dbReference type="FunFam" id="3.40.50.720:FF:000203">
    <property type="entry name" value="D-3-phosphoglycerate dehydrogenase (SerA)"/>
    <property type="match status" value="1"/>
</dbReference>
<dbReference type="PROSITE" id="PS00065">
    <property type="entry name" value="D_2_HYDROXYACID_DH_1"/>
    <property type="match status" value="1"/>
</dbReference>
<dbReference type="InterPro" id="IPR050857">
    <property type="entry name" value="D-2-hydroxyacid_DH"/>
</dbReference>
<dbReference type="PANTHER" id="PTHR42789">
    <property type="entry name" value="D-ISOMER SPECIFIC 2-HYDROXYACID DEHYDROGENASE FAMILY PROTEIN (AFU_ORTHOLOGUE AFUA_6G10090)"/>
    <property type="match status" value="1"/>
</dbReference>
<comment type="similarity">
    <text evidence="1 5">Belongs to the D-isomer specific 2-hydroxyacid dehydrogenase family.</text>
</comment>
<organism evidence="8 9">
    <name type="scientific">Pedobacter petrophilus</name>
    <dbReference type="NCBI Taxonomy" id="1908241"/>
    <lineage>
        <taxon>Bacteria</taxon>
        <taxon>Pseudomonadati</taxon>
        <taxon>Bacteroidota</taxon>
        <taxon>Sphingobacteriia</taxon>
        <taxon>Sphingobacteriales</taxon>
        <taxon>Sphingobacteriaceae</taxon>
        <taxon>Pedobacter</taxon>
    </lineage>
</organism>
<dbReference type="OrthoDB" id="1522997at2"/>
<dbReference type="Pfam" id="PF00389">
    <property type="entry name" value="2-Hacid_dh"/>
    <property type="match status" value="1"/>
</dbReference>
<dbReference type="InterPro" id="IPR036291">
    <property type="entry name" value="NAD(P)-bd_dom_sf"/>
</dbReference>
<gene>
    <name evidence="8" type="ORF">GJU39_09425</name>
</gene>
<dbReference type="GO" id="GO:0051287">
    <property type="term" value="F:NAD binding"/>
    <property type="evidence" value="ECO:0007669"/>
    <property type="project" value="InterPro"/>
</dbReference>
<evidence type="ECO:0000259" key="6">
    <source>
        <dbReference type="Pfam" id="PF00389"/>
    </source>
</evidence>
<evidence type="ECO:0000259" key="7">
    <source>
        <dbReference type="Pfam" id="PF02826"/>
    </source>
</evidence>
<evidence type="ECO:0000313" key="9">
    <source>
        <dbReference type="Proteomes" id="UP000487757"/>
    </source>
</evidence>
<dbReference type="GO" id="GO:0008652">
    <property type="term" value="P:amino acid biosynthetic process"/>
    <property type="evidence" value="ECO:0007669"/>
    <property type="project" value="UniProtKB-KW"/>
</dbReference>
<dbReference type="InterPro" id="IPR006140">
    <property type="entry name" value="D-isomer_DH_NAD-bd"/>
</dbReference>
<keyword evidence="9" id="KW-1185">Reference proteome</keyword>
<dbReference type="PROSITE" id="PS00671">
    <property type="entry name" value="D_2_HYDROXYACID_DH_3"/>
    <property type="match status" value="1"/>
</dbReference>
<feature type="domain" description="D-isomer specific 2-hydroxyacid dehydrogenase NAD-binding" evidence="7">
    <location>
        <begin position="115"/>
        <end position="287"/>
    </location>
</feature>
<dbReference type="EMBL" id="WKKH01000011">
    <property type="protein sequence ID" value="MRX76309.1"/>
    <property type="molecule type" value="Genomic_DNA"/>
</dbReference>
<dbReference type="SUPFAM" id="SSF52283">
    <property type="entry name" value="Formate/glycerate dehydrogenase catalytic domain-like"/>
    <property type="match status" value="1"/>
</dbReference>
<evidence type="ECO:0000256" key="5">
    <source>
        <dbReference type="RuleBase" id="RU003719"/>
    </source>
</evidence>
<dbReference type="InterPro" id="IPR006139">
    <property type="entry name" value="D-isomer_2_OHA_DH_cat_dom"/>
</dbReference>
<evidence type="ECO:0000256" key="4">
    <source>
        <dbReference type="ARBA" id="ARBA00023027"/>
    </source>
</evidence>
<dbReference type="Proteomes" id="UP000487757">
    <property type="component" value="Unassembled WGS sequence"/>
</dbReference>
<dbReference type="GO" id="GO:0016616">
    <property type="term" value="F:oxidoreductase activity, acting on the CH-OH group of donors, NAD or NADP as acceptor"/>
    <property type="evidence" value="ECO:0007669"/>
    <property type="project" value="InterPro"/>
</dbReference>
<comment type="caution">
    <text evidence="8">The sequence shown here is derived from an EMBL/GenBank/DDBJ whole genome shotgun (WGS) entry which is preliminary data.</text>
</comment>
<evidence type="ECO:0000256" key="3">
    <source>
        <dbReference type="ARBA" id="ARBA00023002"/>
    </source>
</evidence>
<evidence type="ECO:0000256" key="1">
    <source>
        <dbReference type="ARBA" id="ARBA00005854"/>
    </source>
</evidence>
<name>A0A7K0FZA4_9SPHI</name>
<evidence type="ECO:0000313" key="8">
    <source>
        <dbReference type="EMBL" id="MRX76309.1"/>
    </source>
</evidence>
<dbReference type="Gene3D" id="3.40.50.720">
    <property type="entry name" value="NAD(P)-binding Rossmann-like Domain"/>
    <property type="match status" value="2"/>
</dbReference>
<dbReference type="InterPro" id="IPR029753">
    <property type="entry name" value="D-isomer_DH_CS"/>
</dbReference>
<feature type="domain" description="D-isomer specific 2-hydroxyacid dehydrogenase catalytic" evidence="6">
    <location>
        <begin position="8"/>
        <end position="288"/>
    </location>
</feature>
<reference evidence="8 9" key="1">
    <citation type="submission" date="2019-11" db="EMBL/GenBank/DDBJ databases">
        <title>Pedobacter petrophilus genome.</title>
        <authorList>
            <person name="Feldbauer M.J."/>
            <person name="Newman J.D."/>
        </authorList>
    </citation>
    <scope>NUCLEOTIDE SEQUENCE [LARGE SCALE GENOMIC DNA]</scope>
    <source>
        <strain evidence="8 9">LMG 29686</strain>
    </source>
</reference>
<dbReference type="CDD" id="cd12169">
    <property type="entry name" value="PGDH_like_1"/>
    <property type="match status" value="1"/>
</dbReference>
<dbReference type="PANTHER" id="PTHR42789:SF1">
    <property type="entry name" value="D-ISOMER SPECIFIC 2-HYDROXYACID DEHYDROGENASE FAMILY PROTEIN (AFU_ORTHOLOGUE AFUA_6G10090)"/>
    <property type="match status" value="1"/>
</dbReference>